<feature type="transmembrane region" description="Helical" evidence="5">
    <location>
        <begin position="12"/>
        <end position="30"/>
    </location>
</feature>
<gene>
    <name evidence="7" type="ORF">NEMVEDRAFT_v1g60630</name>
</gene>
<dbReference type="AlphaFoldDB" id="A7RFE9"/>
<dbReference type="Pfam" id="PF00083">
    <property type="entry name" value="Sugar_tr"/>
    <property type="match status" value="1"/>
</dbReference>
<dbReference type="KEGG" id="nve:5521883"/>
<feature type="transmembrane region" description="Helical" evidence="5">
    <location>
        <begin position="336"/>
        <end position="358"/>
    </location>
</feature>
<feature type="non-terminal residue" evidence="7">
    <location>
        <position position="1"/>
    </location>
</feature>
<dbReference type="OrthoDB" id="3936150at2759"/>
<keyword evidence="3 5" id="KW-1133">Transmembrane helix</keyword>
<sequence length="402" mass="44098">WNLICDRAHLKAMTQSVYMAGLLVGSVVFGKISDHFGRKLTIFLSLFLMVVFGFGSAFANTLTLFAVMRFFCGMATAGCLLVRFVYSMEITNLANRTAMGIMMNLFIVLGALTLTLIAYLVRDFRYLMLSCVLPGIPPLLLWKWIPETPPWLIAKGKLPEAQRVFESYAKLSGVKVDSDHLAGTILAVKKTQSSLTGKTGPPSIIALVKTLKLRKRNLILAYNWFVNSVVFYGITLNARNLGGSLHLNVFILFVVGLPALLTLWVVLGRCGRRVGYCSYMMLGGLACLLVLAVPGETGDHPAIKALAVCGDFFILATFSSVYIYTTELNPTLLRNLSLGVGSMMSRVGGIIAPYIVFLNDFMQNLPLVVFGVMAFSAGLIALMLPETLYSPMPQTVEQAETW</sequence>
<feature type="transmembrane region" description="Helical" evidence="5">
    <location>
        <begin position="42"/>
        <end position="59"/>
    </location>
</feature>
<feature type="transmembrane region" description="Helical" evidence="5">
    <location>
        <begin position="218"/>
        <end position="235"/>
    </location>
</feature>
<evidence type="ECO:0000259" key="6">
    <source>
        <dbReference type="PROSITE" id="PS50850"/>
    </source>
</evidence>
<evidence type="ECO:0000256" key="1">
    <source>
        <dbReference type="ARBA" id="ARBA00004141"/>
    </source>
</evidence>
<dbReference type="InParanoid" id="A7RFE9"/>
<protein>
    <recommendedName>
        <fullName evidence="6">Major facilitator superfamily (MFS) profile domain-containing protein</fullName>
    </recommendedName>
</protein>
<keyword evidence="4 5" id="KW-0472">Membrane</keyword>
<dbReference type="InterPro" id="IPR020846">
    <property type="entry name" value="MFS_dom"/>
</dbReference>
<feature type="transmembrane region" description="Helical" evidence="5">
    <location>
        <begin position="364"/>
        <end position="384"/>
    </location>
</feature>
<evidence type="ECO:0000256" key="4">
    <source>
        <dbReference type="ARBA" id="ARBA00023136"/>
    </source>
</evidence>
<evidence type="ECO:0000313" key="8">
    <source>
        <dbReference type="Proteomes" id="UP000001593"/>
    </source>
</evidence>
<feature type="transmembrane region" description="Helical" evidence="5">
    <location>
        <begin position="274"/>
        <end position="293"/>
    </location>
</feature>
<feature type="transmembrane region" description="Helical" evidence="5">
    <location>
        <begin position="247"/>
        <end position="267"/>
    </location>
</feature>
<dbReference type="CDD" id="cd17317">
    <property type="entry name" value="MFS_SLC22"/>
    <property type="match status" value="1"/>
</dbReference>
<name>A7RFE9_NEMVE</name>
<dbReference type="GO" id="GO:0016020">
    <property type="term" value="C:membrane"/>
    <property type="evidence" value="ECO:0007669"/>
    <property type="project" value="UniProtKB-SubCell"/>
</dbReference>
<dbReference type="InterPro" id="IPR005828">
    <property type="entry name" value="MFS_sugar_transport-like"/>
</dbReference>
<evidence type="ECO:0000313" key="7">
    <source>
        <dbReference type="EMBL" id="EDO49704.1"/>
    </source>
</evidence>
<organism evidence="7 8">
    <name type="scientific">Nematostella vectensis</name>
    <name type="common">Starlet sea anemone</name>
    <dbReference type="NCBI Taxonomy" id="45351"/>
    <lineage>
        <taxon>Eukaryota</taxon>
        <taxon>Metazoa</taxon>
        <taxon>Cnidaria</taxon>
        <taxon>Anthozoa</taxon>
        <taxon>Hexacorallia</taxon>
        <taxon>Actiniaria</taxon>
        <taxon>Edwardsiidae</taxon>
        <taxon>Nematostella</taxon>
    </lineage>
</organism>
<dbReference type="eggNOG" id="KOG0255">
    <property type="taxonomic scope" value="Eukaryota"/>
</dbReference>
<dbReference type="HOGENOM" id="CLU_001265_33_4_1"/>
<keyword evidence="8" id="KW-1185">Reference proteome</keyword>
<feature type="domain" description="Major facilitator superfamily (MFS) profile" evidence="6">
    <location>
        <begin position="1"/>
        <end position="389"/>
    </location>
</feature>
<evidence type="ECO:0000256" key="5">
    <source>
        <dbReference type="SAM" id="Phobius"/>
    </source>
</evidence>
<dbReference type="GO" id="GO:0022857">
    <property type="term" value="F:transmembrane transporter activity"/>
    <property type="evidence" value="ECO:0007669"/>
    <property type="project" value="InterPro"/>
</dbReference>
<evidence type="ECO:0000256" key="2">
    <source>
        <dbReference type="ARBA" id="ARBA00022692"/>
    </source>
</evidence>
<dbReference type="STRING" id="45351.A7RFE9"/>
<reference evidence="7 8" key="1">
    <citation type="journal article" date="2007" name="Science">
        <title>Sea anemone genome reveals ancestral eumetazoan gene repertoire and genomic organization.</title>
        <authorList>
            <person name="Putnam N.H."/>
            <person name="Srivastava M."/>
            <person name="Hellsten U."/>
            <person name="Dirks B."/>
            <person name="Chapman J."/>
            <person name="Salamov A."/>
            <person name="Terry A."/>
            <person name="Shapiro H."/>
            <person name="Lindquist E."/>
            <person name="Kapitonov V.V."/>
            <person name="Jurka J."/>
            <person name="Genikhovich G."/>
            <person name="Grigoriev I.V."/>
            <person name="Lucas S.M."/>
            <person name="Steele R.E."/>
            <person name="Finnerty J.R."/>
            <person name="Technau U."/>
            <person name="Martindale M.Q."/>
            <person name="Rokhsar D.S."/>
        </authorList>
    </citation>
    <scope>NUCLEOTIDE SEQUENCE [LARGE SCALE GENOMIC DNA]</scope>
    <source>
        <strain evidence="8">CH2 X CH6</strain>
    </source>
</reference>
<dbReference type="PhylomeDB" id="A7RFE9"/>
<feature type="transmembrane region" description="Helical" evidence="5">
    <location>
        <begin position="98"/>
        <end position="120"/>
    </location>
</feature>
<proteinExistence type="predicted"/>
<dbReference type="InterPro" id="IPR036259">
    <property type="entry name" value="MFS_trans_sf"/>
</dbReference>
<keyword evidence="2 5" id="KW-0812">Transmembrane</keyword>
<feature type="transmembrane region" description="Helical" evidence="5">
    <location>
        <begin position="305"/>
        <end position="324"/>
    </location>
</feature>
<feature type="non-terminal residue" evidence="7">
    <location>
        <position position="402"/>
    </location>
</feature>
<dbReference type="OMA" id="ERERXAS"/>
<accession>A7RFE9</accession>
<dbReference type="SUPFAM" id="SSF103473">
    <property type="entry name" value="MFS general substrate transporter"/>
    <property type="match status" value="1"/>
</dbReference>
<dbReference type="Gene3D" id="1.20.1250.20">
    <property type="entry name" value="MFS general substrate transporter like domains"/>
    <property type="match status" value="1"/>
</dbReference>
<comment type="subcellular location">
    <subcellularLocation>
        <location evidence="1">Membrane</location>
        <topology evidence="1">Multi-pass membrane protein</topology>
    </subcellularLocation>
</comment>
<evidence type="ECO:0000256" key="3">
    <source>
        <dbReference type="ARBA" id="ARBA00022989"/>
    </source>
</evidence>
<feature type="transmembrane region" description="Helical" evidence="5">
    <location>
        <begin position="65"/>
        <end position="86"/>
    </location>
</feature>
<dbReference type="EMBL" id="DS469508">
    <property type="protein sequence ID" value="EDO49704.1"/>
    <property type="molecule type" value="Genomic_DNA"/>
</dbReference>
<dbReference type="PROSITE" id="PS50850">
    <property type="entry name" value="MFS"/>
    <property type="match status" value="1"/>
</dbReference>
<dbReference type="PANTHER" id="PTHR24064">
    <property type="entry name" value="SOLUTE CARRIER FAMILY 22 MEMBER"/>
    <property type="match status" value="1"/>
</dbReference>
<dbReference type="Proteomes" id="UP000001593">
    <property type="component" value="Unassembled WGS sequence"/>
</dbReference>